<sequence length="247" mass="26873">MFAWETCRVASVANEMGACLTLRQRNQELDRHRDRGAEANLMPQLAFACGVVGRHDMMSQLLGTGLLFSGTMALCVFCVTGIERGDAESGVAEGNLFCLDHLEACCKIKVLSFPALAPRLGHSAAVASSRDVAGHRRPCKLPAAGQDVSKLHGEQTPRRALLESELEYRHFVLLVVKKQGRPPVLTLSSNDLASYHKVPPTYLNLLPPSRSSSLSPPQTHTTISRLPALTKTPRSSCKITSCENLSR</sequence>
<feature type="compositionally biased region" description="Low complexity" evidence="1">
    <location>
        <begin position="207"/>
        <end position="217"/>
    </location>
</feature>
<protein>
    <submittedName>
        <fullName evidence="2">Uncharacterized protein</fullName>
    </submittedName>
</protein>
<evidence type="ECO:0000256" key="1">
    <source>
        <dbReference type="SAM" id="MobiDB-lite"/>
    </source>
</evidence>
<name>A0A2J6SZ61_9HELO</name>
<dbReference type="AlphaFoldDB" id="A0A2J6SZ61"/>
<reference evidence="2 3" key="1">
    <citation type="submission" date="2016-04" db="EMBL/GenBank/DDBJ databases">
        <title>A degradative enzymes factory behind the ericoid mycorrhizal symbiosis.</title>
        <authorList>
            <consortium name="DOE Joint Genome Institute"/>
            <person name="Martino E."/>
            <person name="Morin E."/>
            <person name="Grelet G."/>
            <person name="Kuo A."/>
            <person name="Kohler A."/>
            <person name="Daghino S."/>
            <person name="Barry K."/>
            <person name="Choi C."/>
            <person name="Cichocki N."/>
            <person name="Clum A."/>
            <person name="Copeland A."/>
            <person name="Hainaut M."/>
            <person name="Haridas S."/>
            <person name="Labutti K."/>
            <person name="Lindquist E."/>
            <person name="Lipzen A."/>
            <person name="Khouja H.-R."/>
            <person name="Murat C."/>
            <person name="Ohm R."/>
            <person name="Olson A."/>
            <person name="Spatafora J."/>
            <person name="Veneault-Fourrey C."/>
            <person name="Henrissat B."/>
            <person name="Grigoriev I."/>
            <person name="Martin F."/>
            <person name="Perotto S."/>
        </authorList>
    </citation>
    <scope>NUCLEOTIDE SEQUENCE [LARGE SCALE GENOMIC DNA]</scope>
    <source>
        <strain evidence="2 3">E</strain>
    </source>
</reference>
<dbReference type="EMBL" id="KZ613853">
    <property type="protein sequence ID" value="PMD56049.1"/>
    <property type="molecule type" value="Genomic_DNA"/>
</dbReference>
<evidence type="ECO:0000313" key="3">
    <source>
        <dbReference type="Proteomes" id="UP000235371"/>
    </source>
</evidence>
<proteinExistence type="predicted"/>
<dbReference type="RefSeq" id="XP_024732953.1">
    <property type="nucleotide sequence ID" value="XM_024888660.1"/>
</dbReference>
<dbReference type="GeneID" id="36596736"/>
<organism evidence="2 3">
    <name type="scientific">Hyaloscypha bicolor E</name>
    <dbReference type="NCBI Taxonomy" id="1095630"/>
    <lineage>
        <taxon>Eukaryota</taxon>
        <taxon>Fungi</taxon>
        <taxon>Dikarya</taxon>
        <taxon>Ascomycota</taxon>
        <taxon>Pezizomycotina</taxon>
        <taxon>Leotiomycetes</taxon>
        <taxon>Helotiales</taxon>
        <taxon>Hyaloscyphaceae</taxon>
        <taxon>Hyaloscypha</taxon>
        <taxon>Hyaloscypha bicolor</taxon>
    </lineage>
</organism>
<gene>
    <name evidence="2" type="ORF">K444DRAFT_72607</name>
</gene>
<dbReference type="Proteomes" id="UP000235371">
    <property type="component" value="Unassembled WGS sequence"/>
</dbReference>
<accession>A0A2J6SZ61</accession>
<evidence type="ECO:0000313" key="2">
    <source>
        <dbReference type="EMBL" id="PMD56049.1"/>
    </source>
</evidence>
<keyword evidence="3" id="KW-1185">Reference proteome</keyword>
<dbReference type="InParanoid" id="A0A2J6SZ61"/>
<feature type="region of interest" description="Disordered" evidence="1">
    <location>
        <begin position="207"/>
        <end position="229"/>
    </location>
</feature>